<accession>A0A146KRJ0</accession>
<dbReference type="EMBL" id="GDHC01019506">
    <property type="protein sequence ID" value="JAP99122.1"/>
    <property type="molecule type" value="Transcribed_RNA"/>
</dbReference>
<name>A0A146KRJ0_LYGHE</name>
<protein>
    <submittedName>
        <fullName evidence="1">Uncharacterized protein</fullName>
    </submittedName>
</protein>
<sequence>SAFTVTPSTVMFENYKSKSRHFQHGSLHSVNLPSSMGVEVKGLAARVDGCLHSAPHLSSLASEQSRSATQVTSSDNAFFWQRPKFLLAEIFSYFPFFILLKWHPDEKDSHFSSSFKKLEKN</sequence>
<evidence type="ECO:0000313" key="1">
    <source>
        <dbReference type="EMBL" id="JAP99122.1"/>
    </source>
</evidence>
<organism evidence="1">
    <name type="scientific">Lygus hesperus</name>
    <name type="common">Western plant bug</name>
    <dbReference type="NCBI Taxonomy" id="30085"/>
    <lineage>
        <taxon>Eukaryota</taxon>
        <taxon>Metazoa</taxon>
        <taxon>Ecdysozoa</taxon>
        <taxon>Arthropoda</taxon>
        <taxon>Hexapoda</taxon>
        <taxon>Insecta</taxon>
        <taxon>Pterygota</taxon>
        <taxon>Neoptera</taxon>
        <taxon>Paraneoptera</taxon>
        <taxon>Hemiptera</taxon>
        <taxon>Heteroptera</taxon>
        <taxon>Panheteroptera</taxon>
        <taxon>Cimicomorpha</taxon>
        <taxon>Miridae</taxon>
        <taxon>Mirini</taxon>
        <taxon>Lygus</taxon>
    </lineage>
</organism>
<dbReference type="AlphaFoldDB" id="A0A146KRJ0"/>
<proteinExistence type="predicted"/>
<feature type="non-terminal residue" evidence="1">
    <location>
        <position position="1"/>
    </location>
</feature>
<gene>
    <name evidence="1" type="ORF">g.36807</name>
</gene>
<reference evidence="1" key="1">
    <citation type="journal article" date="2016" name="Gigascience">
        <title>De novo construction of an expanded transcriptome assembly for the western tarnished plant bug, Lygus hesperus.</title>
        <authorList>
            <person name="Tassone E.E."/>
            <person name="Geib S.M."/>
            <person name="Hall B."/>
            <person name="Fabrick J.A."/>
            <person name="Brent C.S."/>
            <person name="Hull J.J."/>
        </authorList>
    </citation>
    <scope>NUCLEOTIDE SEQUENCE</scope>
</reference>